<dbReference type="GO" id="GO:0000176">
    <property type="term" value="C:nuclear exosome (RNase complex)"/>
    <property type="evidence" value="ECO:0007669"/>
    <property type="project" value="TreeGrafter"/>
</dbReference>
<dbReference type="GO" id="GO:0071028">
    <property type="term" value="P:nuclear mRNA surveillance"/>
    <property type="evidence" value="ECO:0007669"/>
    <property type="project" value="TreeGrafter"/>
</dbReference>
<sequence length="322" mass="36623">MAKELELSNTEKKFIVDLLAQNQRLDGRKSLLETRNLNIQINPDTYGDVYVSLITPEGKVGTRVHCKITADIVKPKEKRPFEGSFYVNCEINGLTGLQFENYSKPNSISAEGYYTRFLESMILRSNALDLEQLCIIAGEKVWDIRLDLHVLEYDGGFLECASIACLTSLLHFKRPYVEAQNEKIHKVYTDLDDRDGVNLGVLHIPIAVKFNIFQQLPTEELIKQSNNTNSGKELVVIDCTVKEEMLSNGELLVALNKNREIVQFDKPGGVPLQTYRLLELANMALPMVDEITNKILKAIEVDEKKRNKYAHLLSAENDRYDN</sequence>
<accession>A0A1E5RZ44</accession>
<dbReference type="GO" id="GO:0016075">
    <property type="term" value="P:rRNA catabolic process"/>
    <property type="evidence" value="ECO:0007669"/>
    <property type="project" value="TreeGrafter"/>
</dbReference>
<dbReference type="AlphaFoldDB" id="A0A1E5RZ44"/>
<keyword evidence="4" id="KW-0963">Cytoplasm</keyword>
<evidence type="ECO:0000256" key="3">
    <source>
        <dbReference type="ARBA" id="ARBA00006678"/>
    </source>
</evidence>
<dbReference type="GO" id="GO:0005730">
    <property type="term" value="C:nucleolus"/>
    <property type="evidence" value="ECO:0007669"/>
    <property type="project" value="UniProtKB-ARBA"/>
</dbReference>
<dbReference type="InterPro" id="IPR020568">
    <property type="entry name" value="Ribosomal_Su5_D2-typ_SF"/>
</dbReference>
<dbReference type="InterPro" id="IPR015847">
    <property type="entry name" value="ExoRNase_PH_dom2"/>
</dbReference>
<dbReference type="GO" id="GO:0071035">
    <property type="term" value="P:nuclear polyadenylation-dependent rRNA catabolic process"/>
    <property type="evidence" value="ECO:0007669"/>
    <property type="project" value="TreeGrafter"/>
</dbReference>
<evidence type="ECO:0000259" key="7">
    <source>
        <dbReference type="Pfam" id="PF01138"/>
    </source>
</evidence>
<proteinExistence type="inferred from homology"/>
<dbReference type="CDD" id="cd11368">
    <property type="entry name" value="RNase_PH_RRP45"/>
    <property type="match status" value="1"/>
</dbReference>
<dbReference type="InterPro" id="IPR027408">
    <property type="entry name" value="PNPase/RNase_PH_dom_sf"/>
</dbReference>
<name>A0A1E5RZ44_HANUV</name>
<dbReference type="GO" id="GO:0034473">
    <property type="term" value="P:U1 snRNA 3'-end processing"/>
    <property type="evidence" value="ECO:0007669"/>
    <property type="project" value="TreeGrafter"/>
</dbReference>
<evidence type="ECO:0000313" key="10">
    <source>
        <dbReference type="Proteomes" id="UP000095358"/>
    </source>
</evidence>
<evidence type="ECO:0000259" key="8">
    <source>
        <dbReference type="Pfam" id="PF03725"/>
    </source>
</evidence>
<dbReference type="InterPro" id="IPR001247">
    <property type="entry name" value="ExoRNase_PH_dom1"/>
</dbReference>
<keyword evidence="10" id="KW-1185">Reference proteome</keyword>
<dbReference type="InterPro" id="IPR050590">
    <property type="entry name" value="Exosome_comp_Rrp42_subfam"/>
</dbReference>
<dbReference type="PANTHER" id="PTHR11097:SF14">
    <property type="entry name" value="EXOSOME COMPLEX COMPONENT RRP45"/>
    <property type="match status" value="1"/>
</dbReference>
<dbReference type="OrthoDB" id="10264038at2759"/>
<dbReference type="InterPro" id="IPR033100">
    <property type="entry name" value="Rrp45"/>
</dbReference>
<feature type="domain" description="Exoribonuclease phosphorolytic" evidence="7">
    <location>
        <begin position="33"/>
        <end position="175"/>
    </location>
</feature>
<dbReference type="Pfam" id="PF03725">
    <property type="entry name" value="RNase_PH_C"/>
    <property type="match status" value="1"/>
</dbReference>
<dbReference type="STRING" id="29833.A0A1E5RZ44"/>
<comment type="similarity">
    <text evidence="3">Belongs to the RNase PH family.</text>
</comment>
<evidence type="ECO:0000256" key="1">
    <source>
        <dbReference type="ARBA" id="ARBA00004123"/>
    </source>
</evidence>
<dbReference type="VEuPathDB" id="FungiDB:AWRI3580_g1036"/>
<dbReference type="GO" id="GO:0034476">
    <property type="term" value="P:U5 snRNA 3'-end processing"/>
    <property type="evidence" value="ECO:0007669"/>
    <property type="project" value="TreeGrafter"/>
</dbReference>
<comment type="subcellular location">
    <subcellularLocation>
        <location evidence="2">Cytoplasm</location>
    </subcellularLocation>
    <subcellularLocation>
        <location evidence="1">Nucleus</location>
    </subcellularLocation>
</comment>
<dbReference type="SUPFAM" id="SSF54211">
    <property type="entry name" value="Ribosomal protein S5 domain 2-like"/>
    <property type="match status" value="1"/>
</dbReference>
<evidence type="ECO:0000256" key="2">
    <source>
        <dbReference type="ARBA" id="ARBA00004496"/>
    </source>
</evidence>
<keyword evidence="6" id="KW-0539">Nucleus</keyword>
<evidence type="ECO:0000313" key="9">
    <source>
        <dbReference type="EMBL" id="OEJ91993.1"/>
    </source>
</evidence>
<dbReference type="EMBL" id="LPNN01000002">
    <property type="protein sequence ID" value="OEJ91993.1"/>
    <property type="molecule type" value="Genomic_DNA"/>
</dbReference>
<evidence type="ECO:0000256" key="5">
    <source>
        <dbReference type="ARBA" id="ARBA00022884"/>
    </source>
</evidence>
<keyword evidence="5" id="KW-0694">RNA-binding</keyword>
<dbReference type="SUPFAM" id="SSF55666">
    <property type="entry name" value="Ribonuclease PH domain 2-like"/>
    <property type="match status" value="1"/>
</dbReference>
<evidence type="ECO:0000256" key="4">
    <source>
        <dbReference type="ARBA" id="ARBA00022490"/>
    </source>
</evidence>
<dbReference type="GO" id="GO:0000177">
    <property type="term" value="C:cytoplasmic exosome (RNase complex)"/>
    <property type="evidence" value="ECO:0007669"/>
    <property type="project" value="UniProtKB-ARBA"/>
</dbReference>
<gene>
    <name evidence="9" type="ORF">AWRI3580_g1036</name>
</gene>
<feature type="domain" description="Exoribonuclease phosphorolytic" evidence="8">
    <location>
        <begin position="232"/>
        <end position="284"/>
    </location>
</feature>
<protein>
    <submittedName>
        <fullName evidence="9">Exosome complex component RRP45</fullName>
    </submittedName>
</protein>
<dbReference type="Pfam" id="PF01138">
    <property type="entry name" value="RNase_PH"/>
    <property type="match status" value="1"/>
</dbReference>
<comment type="caution">
    <text evidence="9">The sequence shown here is derived from an EMBL/GenBank/DDBJ whole genome shotgun (WGS) entry which is preliminary data.</text>
</comment>
<dbReference type="Proteomes" id="UP000095358">
    <property type="component" value="Unassembled WGS sequence"/>
</dbReference>
<dbReference type="InterPro" id="IPR036345">
    <property type="entry name" value="ExoRNase_PH_dom2_sf"/>
</dbReference>
<organism evidence="9 10">
    <name type="scientific">Hanseniaspora uvarum</name>
    <name type="common">Yeast</name>
    <name type="synonym">Kloeckera apiculata</name>
    <dbReference type="NCBI Taxonomy" id="29833"/>
    <lineage>
        <taxon>Eukaryota</taxon>
        <taxon>Fungi</taxon>
        <taxon>Dikarya</taxon>
        <taxon>Ascomycota</taxon>
        <taxon>Saccharomycotina</taxon>
        <taxon>Saccharomycetes</taxon>
        <taxon>Saccharomycodales</taxon>
        <taxon>Saccharomycodaceae</taxon>
        <taxon>Hanseniaspora</taxon>
    </lineage>
</organism>
<dbReference type="GO" id="GO:0034475">
    <property type="term" value="P:U4 snRNA 3'-end processing"/>
    <property type="evidence" value="ECO:0007669"/>
    <property type="project" value="TreeGrafter"/>
</dbReference>
<dbReference type="GO" id="GO:0071038">
    <property type="term" value="P:TRAMP-dependent tRNA surveillance pathway"/>
    <property type="evidence" value="ECO:0007669"/>
    <property type="project" value="TreeGrafter"/>
</dbReference>
<dbReference type="PANTHER" id="PTHR11097">
    <property type="entry name" value="EXOSOME COMPLEX EXONUCLEASE RIBOSOMAL RNA PROCESSING PROTEIN"/>
    <property type="match status" value="1"/>
</dbReference>
<evidence type="ECO:0000256" key="6">
    <source>
        <dbReference type="ARBA" id="ARBA00023242"/>
    </source>
</evidence>
<dbReference type="GO" id="GO:0000467">
    <property type="term" value="P:exonucleolytic trimming to generate mature 3'-end of 5.8S rRNA from tricistronic rRNA transcript (SSU-rRNA, 5.8S rRNA, LSU-rRNA)"/>
    <property type="evidence" value="ECO:0007669"/>
    <property type="project" value="TreeGrafter"/>
</dbReference>
<dbReference type="GO" id="GO:0035925">
    <property type="term" value="F:mRNA 3'-UTR AU-rich region binding"/>
    <property type="evidence" value="ECO:0007669"/>
    <property type="project" value="TreeGrafter"/>
</dbReference>
<dbReference type="Gene3D" id="3.30.230.70">
    <property type="entry name" value="GHMP Kinase, N-terminal domain"/>
    <property type="match status" value="1"/>
</dbReference>
<reference evidence="10" key="1">
    <citation type="journal article" date="2016" name="Genome Announc.">
        <title>Genome sequences of three species of Hanseniaspora isolated from spontaneous wine fermentations.</title>
        <authorList>
            <person name="Sternes P.R."/>
            <person name="Lee D."/>
            <person name="Kutyna D.R."/>
            <person name="Borneman A.R."/>
        </authorList>
    </citation>
    <scope>NUCLEOTIDE SEQUENCE [LARGE SCALE GENOMIC DNA]</scope>
    <source>
        <strain evidence="10">AWRI3580</strain>
    </source>
</reference>